<evidence type="ECO:0000313" key="3">
    <source>
        <dbReference type="Proteomes" id="UP000887159"/>
    </source>
</evidence>
<proteinExistence type="predicted"/>
<evidence type="ECO:0000313" key="2">
    <source>
        <dbReference type="EMBL" id="GFY22274.1"/>
    </source>
</evidence>
<accession>A0A8X6VTN7</accession>
<dbReference type="EMBL" id="BMAU01021359">
    <property type="protein sequence ID" value="GFY22274.1"/>
    <property type="molecule type" value="Genomic_DNA"/>
</dbReference>
<dbReference type="AlphaFoldDB" id="A0A8X6VTN7"/>
<dbReference type="Proteomes" id="UP000887159">
    <property type="component" value="Unassembled WGS sequence"/>
</dbReference>
<organism evidence="2 3">
    <name type="scientific">Trichonephila clavipes</name>
    <name type="common">Golden silk orbweaver</name>
    <name type="synonym">Nephila clavipes</name>
    <dbReference type="NCBI Taxonomy" id="2585209"/>
    <lineage>
        <taxon>Eukaryota</taxon>
        <taxon>Metazoa</taxon>
        <taxon>Ecdysozoa</taxon>
        <taxon>Arthropoda</taxon>
        <taxon>Chelicerata</taxon>
        <taxon>Arachnida</taxon>
        <taxon>Araneae</taxon>
        <taxon>Araneomorphae</taxon>
        <taxon>Entelegynae</taxon>
        <taxon>Araneoidea</taxon>
        <taxon>Nephilidae</taxon>
        <taxon>Trichonephila</taxon>
    </lineage>
</organism>
<evidence type="ECO:0000256" key="1">
    <source>
        <dbReference type="SAM" id="MobiDB-lite"/>
    </source>
</evidence>
<feature type="region of interest" description="Disordered" evidence="1">
    <location>
        <begin position="1"/>
        <end position="45"/>
    </location>
</feature>
<protein>
    <submittedName>
        <fullName evidence="2">Uncharacterized protein</fullName>
    </submittedName>
</protein>
<keyword evidence="3" id="KW-1185">Reference proteome</keyword>
<name>A0A8X6VTN7_TRICX</name>
<sequence length="66" mass="7250">MDCKLSPSVAPTGSLEEDRREGKNVSDSKLDTQNQTGSGKAPMRQFHIQAQHDLKNHSNRGLDVTS</sequence>
<gene>
    <name evidence="2" type="ORF">TNCV_3299171</name>
</gene>
<feature type="compositionally biased region" description="Basic and acidic residues" evidence="1">
    <location>
        <begin position="16"/>
        <end position="30"/>
    </location>
</feature>
<comment type="caution">
    <text evidence="2">The sequence shown here is derived from an EMBL/GenBank/DDBJ whole genome shotgun (WGS) entry which is preliminary data.</text>
</comment>
<reference evidence="2" key="1">
    <citation type="submission" date="2020-08" db="EMBL/GenBank/DDBJ databases">
        <title>Multicomponent nature underlies the extraordinary mechanical properties of spider dragline silk.</title>
        <authorList>
            <person name="Kono N."/>
            <person name="Nakamura H."/>
            <person name="Mori M."/>
            <person name="Yoshida Y."/>
            <person name="Ohtoshi R."/>
            <person name="Malay A.D."/>
            <person name="Moran D.A.P."/>
            <person name="Tomita M."/>
            <person name="Numata K."/>
            <person name="Arakawa K."/>
        </authorList>
    </citation>
    <scope>NUCLEOTIDE SEQUENCE</scope>
</reference>